<dbReference type="Proteomes" id="UP000504638">
    <property type="component" value="Unplaced"/>
</dbReference>
<evidence type="ECO:0000313" key="2">
    <source>
        <dbReference type="Proteomes" id="UP000504638"/>
    </source>
</evidence>
<sequence>MYFFFYGSLTEPDRLARLLQLKSKPAMSHLRSQVVPSESRRRNTMPSWTRRQLHRAWPCIFGGIFRAGAGTPGL</sequence>
<evidence type="ECO:0000313" key="3">
    <source>
        <dbReference type="RefSeq" id="XP_033529770.1"/>
    </source>
</evidence>
<keyword evidence="2" id="KW-1185">Reference proteome</keyword>
<proteinExistence type="predicted"/>
<reference evidence="3" key="3">
    <citation type="submission" date="2025-04" db="UniProtKB">
        <authorList>
            <consortium name="RefSeq"/>
        </authorList>
    </citation>
    <scope>IDENTIFICATION</scope>
    <source>
        <strain evidence="3">CBS 781.70</strain>
    </source>
</reference>
<dbReference type="EMBL" id="ML975190">
    <property type="protein sequence ID" value="KAF1808139.1"/>
    <property type="molecule type" value="Genomic_DNA"/>
</dbReference>
<dbReference type="AlphaFoldDB" id="A0A6G1FR24"/>
<dbReference type="RefSeq" id="XP_033529770.1">
    <property type="nucleotide sequence ID" value="XM_033682294.1"/>
</dbReference>
<evidence type="ECO:0000313" key="1">
    <source>
        <dbReference type="EMBL" id="KAF1808139.1"/>
    </source>
</evidence>
<dbReference type="OrthoDB" id="3262926at2759"/>
<organism evidence="1">
    <name type="scientific">Eremomyces bilateralis CBS 781.70</name>
    <dbReference type="NCBI Taxonomy" id="1392243"/>
    <lineage>
        <taxon>Eukaryota</taxon>
        <taxon>Fungi</taxon>
        <taxon>Dikarya</taxon>
        <taxon>Ascomycota</taxon>
        <taxon>Pezizomycotina</taxon>
        <taxon>Dothideomycetes</taxon>
        <taxon>Dothideomycetes incertae sedis</taxon>
        <taxon>Eremomycetales</taxon>
        <taxon>Eremomycetaceae</taxon>
        <taxon>Eremomyces</taxon>
    </lineage>
</organism>
<reference evidence="1 3" key="1">
    <citation type="submission" date="2020-01" db="EMBL/GenBank/DDBJ databases">
        <authorList>
            <consortium name="DOE Joint Genome Institute"/>
            <person name="Haridas S."/>
            <person name="Albert R."/>
            <person name="Binder M."/>
            <person name="Bloem J."/>
            <person name="Labutti K."/>
            <person name="Salamov A."/>
            <person name="Andreopoulos B."/>
            <person name="Baker S.E."/>
            <person name="Barry K."/>
            <person name="Bills G."/>
            <person name="Bluhm B.H."/>
            <person name="Cannon C."/>
            <person name="Castanera R."/>
            <person name="Culley D.E."/>
            <person name="Daum C."/>
            <person name="Ezra D."/>
            <person name="Gonzalez J.B."/>
            <person name="Henrissat B."/>
            <person name="Kuo A."/>
            <person name="Liang C."/>
            <person name="Lipzen A."/>
            <person name="Lutzoni F."/>
            <person name="Magnuson J."/>
            <person name="Mondo S."/>
            <person name="Nolan M."/>
            <person name="Ohm R."/>
            <person name="Pangilinan J."/>
            <person name="Park H.-J."/>
            <person name="Ramirez L."/>
            <person name="Alfaro M."/>
            <person name="Sun H."/>
            <person name="Tritt A."/>
            <person name="Yoshinaga Y."/>
            <person name="Zwiers L.-H."/>
            <person name="Turgeon B.G."/>
            <person name="Goodwin S.B."/>
            <person name="Spatafora J.W."/>
            <person name="Crous P.W."/>
            <person name="Grigoriev I.V."/>
        </authorList>
    </citation>
    <scope>NUCLEOTIDE SEQUENCE</scope>
    <source>
        <strain evidence="1 3">CBS 781.70</strain>
    </source>
</reference>
<name>A0A6G1FR24_9PEZI</name>
<protein>
    <submittedName>
        <fullName evidence="1 3">Uncharacterized protein</fullName>
    </submittedName>
</protein>
<dbReference type="GeneID" id="54422864"/>
<gene>
    <name evidence="1 3" type="ORF">P152DRAFT_499360</name>
</gene>
<reference evidence="3" key="2">
    <citation type="submission" date="2020-04" db="EMBL/GenBank/DDBJ databases">
        <authorList>
            <consortium name="NCBI Genome Project"/>
        </authorList>
    </citation>
    <scope>NUCLEOTIDE SEQUENCE</scope>
    <source>
        <strain evidence="3">CBS 781.70</strain>
    </source>
</reference>
<accession>A0A6G1FR24</accession>